<dbReference type="SUPFAM" id="SSF103088">
    <property type="entry name" value="OmpA-like"/>
    <property type="match status" value="1"/>
</dbReference>
<dbReference type="Gene3D" id="3.30.1330.60">
    <property type="entry name" value="OmpA-like domain"/>
    <property type="match status" value="1"/>
</dbReference>
<dbReference type="PROSITE" id="PS51123">
    <property type="entry name" value="OMPA_2"/>
    <property type="match status" value="1"/>
</dbReference>
<dbReference type="PANTHER" id="PTHR30329">
    <property type="entry name" value="STATOR ELEMENT OF FLAGELLAR MOTOR COMPLEX"/>
    <property type="match status" value="1"/>
</dbReference>
<dbReference type="Proteomes" id="UP000676917">
    <property type="component" value="Unassembled WGS sequence"/>
</dbReference>
<keyword evidence="2" id="KW-1133">Transmembrane helix</keyword>
<evidence type="ECO:0000313" key="5">
    <source>
        <dbReference type="Proteomes" id="UP000676917"/>
    </source>
</evidence>
<dbReference type="AlphaFoldDB" id="A0A920C4M4"/>
<dbReference type="InterPro" id="IPR050330">
    <property type="entry name" value="Bact_OuterMem_StrucFunc"/>
</dbReference>
<evidence type="ECO:0000256" key="1">
    <source>
        <dbReference type="PROSITE-ProRule" id="PRU00473"/>
    </source>
</evidence>
<evidence type="ECO:0000313" key="4">
    <source>
        <dbReference type="EMBL" id="GIO25871.1"/>
    </source>
</evidence>
<dbReference type="InterPro" id="IPR036737">
    <property type="entry name" value="OmpA-like_sf"/>
</dbReference>
<comment type="caution">
    <text evidence="4">The sequence shown here is derived from an EMBL/GenBank/DDBJ whole genome shotgun (WGS) entry which is preliminary data.</text>
</comment>
<gene>
    <name evidence="4" type="ORF">J43TS3_04820</name>
</gene>
<dbReference type="EMBL" id="BORP01000001">
    <property type="protein sequence ID" value="GIO25871.1"/>
    <property type="molecule type" value="Genomic_DNA"/>
</dbReference>
<accession>A0A920C4M4</accession>
<dbReference type="CDD" id="cd07185">
    <property type="entry name" value="OmpA_C-like"/>
    <property type="match status" value="1"/>
</dbReference>
<dbReference type="GO" id="GO:0016020">
    <property type="term" value="C:membrane"/>
    <property type="evidence" value="ECO:0007669"/>
    <property type="project" value="UniProtKB-UniRule"/>
</dbReference>
<name>A0A920C4M4_9BACI</name>
<keyword evidence="2" id="KW-0812">Transmembrane</keyword>
<keyword evidence="1 2" id="KW-0472">Membrane</keyword>
<dbReference type="RefSeq" id="WP_212919379.1">
    <property type="nucleotide sequence ID" value="NZ_BORP01000001.1"/>
</dbReference>
<keyword evidence="5" id="KW-1185">Reference proteome</keyword>
<dbReference type="PANTHER" id="PTHR30329:SF21">
    <property type="entry name" value="LIPOPROTEIN YIAD-RELATED"/>
    <property type="match status" value="1"/>
</dbReference>
<organism evidence="4 5">
    <name type="scientific">Ornithinibacillus bavariensis</name>
    <dbReference type="NCBI Taxonomy" id="545502"/>
    <lineage>
        <taxon>Bacteria</taxon>
        <taxon>Bacillati</taxon>
        <taxon>Bacillota</taxon>
        <taxon>Bacilli</taxon>
        <taxon>Bacillales</taxon>
        <taxon>Bacillaceae</taxon>
        <taxon>Ornithinibacillus</taxon>
    </lineage>
</organism>
<evidence type="ECO:0000256" key="2">
    <source>
        <dbReference type="SAM" id="Phobius"/>
    </source>
</evidence>
<feature type="domain" description="OmpA-like" evidence="3">
    <location>
        <begin position="84"/>
        <end position="217"/>
    </location>
</feature>
<evidence type="ECO:0000259" key="3">
    <source>
        <dbReference type="PROSITE" id="PS51123"/>
    </source>
</evidence>
<reference evidence="4" key="1">
    <citation type="submission" date="2021-03" db="EMBL/GenBank/DDBJ databases">
        <title>Antimicrobial resistance genes in bacteria isolated from Japanese honey, and their potential for conferring macrolide and lincosamide resistance in the American foulbrood pathogen Paenibacillus larvae.</title>
        <authorList>
            <person name="Okamoto M."/>
            <person name="Kumagai M."/>
            <person name="Kanamori H."/>
            <person name="Takamatsu D."/>
        </authorList>
    </citation>
    <scope>NUCLEOTIDE SEQUENCE</scope>
    <source>
        <strain evidence="4">J43TS3</strain>
    </source>
</reference>
<protein>
    <submittedName>
        <fullName evidence="4">Membrane protein</fullName>
    </submittedName>
</protein>
<sequence length="231" mass="26909">MDTKYQRLFKRESDEGHFWPSFTDVLTVILLCFILLFIVMMVIKSFQIEEMKRTIDQIMGVRVELVNELKREFSDASSGITIDEKTGAIIFDTDILFAFDESELKSESYQFLDDFVPKYLDVLLASGYEDYIAEIIIEGHTDKSGSYLYNLELAQDRAYSVASYILGNEFPHKAIQSHLAEKLTVNSKSYTDYRTDENGEYSAEDSRRVEFKFRLKDEEILNRTREILAQD</sequence>
<feature type="transmembrane region" description="Helical" evidence="2">
    <location>
        <begin position="25"/>
        <end position="43"/>
    </location>
</feature>
<dbReference type="InterPro" id="IPR006665">
    <property type="entry name" value="OmpA-like"/>
</dbReference>
<dbReference type="Pfam" id="PF00691">
    <property type="entry name" value="OmpA"/>
    <property type="match status" value="1"/>
</dbReference>
<proteinExistence type="predicted"/>